<evidence type="ECO:0000256" key="7">
    <source>
        <dbReference type="SAM" id="Phobius"/>
    </source>
</evidence>
<keyword evidence="4 7" id="KW-0812">Transmembrane</keyword>
<keyword evidence="3" id="KW-1003">Cell membrane</keyword>
<sequence length="176" mass="19197">MPTLALLDGLPVGVSMWKLAQPWWEFVLRALLVYGFLLVTLRLTGKRQVGQLAPFDLVLLLVLSNAVQNSMNAGDNTVGGGFVLVLTLLAVNGFVGWLTWRNKRLETFFEGSPQILVHNGVVDERKLAAERMTRHELMAAVRQAGLTDLADVRVAILETNGRINVIAKTGPAPSAP</sequence>
<dbReference type="Pfam" id="PF04239">
    <property type="entry name" value="DUF421"/>
    <property type="match status" value="1"/>
</dbReference>
<dbReference type="PANTHER" id="PTHR34582">
    <property type="entry name" value="UPF0702 TRANSMEMBRANE PROTEIN YCAP"/>
    <property type="match status" value="1"/>
</dbReference>
<evidence type="ECO:0000313" key="9">
    <source>
        <dbReference type="EMBL" id="GLH69002.1"/>
    </source>
</evidence>
<keyword evidence="5 7" id="KW-1133">Transmembrane helix</keyword>
<comment type="subcellular location">
    <subcellularLocation>
        <location evidence="1">Cell membrane</location>
        <topology evidence="1">Multi-pass membrane protein</topology>
    </subcellularLocation>
</comment>
<keyword evidence="6 7" id="KW-0472">Membrane</keyword>
<evidence type="ECO:0000256" key="1">
    <source>
        <dbReference type="ARBA" id="ARBA00004651"/>
    </source>
</evidence>
<comment type="similarity">
    <text evidence="2">Belongs to the UPF0702 family.</text>
</comment>
<feature type="transmembrane region" description="Helical" evidence="7">
    <location>
        <begin position="52"/>
        <end position="71"/>
    </location>
</feature>
<evidence type="ECO:0000259" key="8">
    <source>
        <dbReference type="Pfam" id="PF04239"/>
    </source>
</evidence>
<evidence type="ECO:0000313" key="10">
    <source>
        <dbReference type="Proteomes" id="UP001165089"/>
    </source>
</evidence>
<dbReference type="Proteomes" id="UP001165089">
    <property type="component" value="Unassembled WGS sequence"/>
</dbReference>
<name>A0ABQ5Q326_9BACT</name>
<feature type="transmembrane region" description="Helical" evidence="7">
    <location>
        <begin position="26"/>
        <end position="45"/>
    </location>
</feature>
<evidence type="ECO:0000256" key="5">
    <source>
        <dbReference type="ARBA" id="ARBA00022989"/>
    </source>
</evidence>
<feature type="domain" description="YetF C-terminal" evidence="8">
    <location>
        <begin position="101"/>
        <end position="170"/>
    </location>
</feature>
<keyword evidence="10" id="KW-1185">Reference proteome</keyword>
<dbReference type="InterPro" id="IPR007353">
    <property type="entry name" value="DUF421"/>
</dbReference>
<reference evidence="9 10" key="1">
    <citation type="journal article" date="2023" name="Antonie Van Leeuwenhoek">
        <title>Mesoterricola silvestris gen. nov., sp. nov., Mesoterricola sediminis sp. nov., Geothrix oryzae sp. nov., Geothrix edaphica sp. nov., Geothrix rubra sp. nov., and Geothrix limicola sp. nov., six novel members of Acidobacteriota isolated from soils.</title>
        <authorList>
            <person name="Itoh H."/>
            <person name="Sugisawa Y."/>
            <person name="Mise K."/>
            <person name="Xu Z."/>
            <person name="Kuniyasu M."/>
            <person name="Ushijima N."/>
            <person name="Kawano K."/>
            <person name="Kobayashi E."/>
            <person name="Shiratori Y."/>
            <person name="Masuda Y."/>
            <person name="Senoo K."/>
        </authorList>
    </citation>
    <scope>NUCLEOTIDE SEQUENCE [LARGE SCALE GENOMIC DNA]</scope>
    <source>
        <strain evidence="9 10">Red803</strain>
    </source>
</reference>
<evidence type="ECO:0000256" key="4">
    <source>
        <dbReference type="ARBA" id="ARBA00022692"/>
    </source>
</evidence>
<dbReference type="PANTHER" id="PTHR34582:SF6">
    <property type="entry name" value="UPF0702 TRANSMEMBRANE PROTEIN YCAP"/>
    <property type="match status" value="1"/>
</dbReference>
<dbReference type="Gene3D" id="3.30.240.20">
    <property type="entry name" value="bsu07140 like domains"/>
    <property type="match status" value="1"/>
</dbReference>
<comment type="caution">
    <text evidence="9">The sequence shown here is derived from an EMBL/GenBank/DDBJ whole genome shotgun (WGS) entry which is preliminary data.</text>
</comment>
<evidence type="ECO:0000256" key="2">
    <source>
        <dbReference type="ARBA" id="ARBA00006448"/>
    </source>
</evidence>
<evidence type="ECO:0000256" key="6">
    <source>
        <dbReference type="ARBA" id="ARBA00023136"/>
    </source>
</evidence>
<dbReference type="InterPro" id="IPR023090">
    <property type="entry name" value="UPF0702_alpha/beta_dom_sf"/>
</dbReference>
<proteinExistence type="inferred from homology"/>
<dbReference type="EMBL" id="BSDD01000001">
    <property type="protein sequence ID" value="GLH69002.1"/>
    <property type="molecule type" value="Genomic_DNA"/>
</dbReference>
<feature type="transmembrane region" description="Helical" evidence="7">
    <location>
        <begin position="77"/>
        <end position="100"/>
    </location>
</feature>
<gene>
    <name evidence="9" type="ORF">GETHPA_05350</name>
</gene>
<protein>
    <submittedName>
        <fullName evidence="9">DUF421 domain-containing protein</fullName>
    </submittedName>
</protein>
<organism evidence="9 10">
    <name type="scientific">Geothrix rubra</name>
    <dbReference type="NCBI Taxonomy" id="2927977"/>
    <lineage>
        <taxon>Bacteria</taxon>
        <taxon>Pseudomonadati</taxon>
        <taxon>Acidobacteriota</taxon>
        <taxon>Holophagae</taxon>
        <taxon>Holophagales</taxon>
        <taxon>Holophagaceae</taxon>
        <taxon>Geothrix</taxon>
    </lineage>
</organism>
<evidence type="ECO:0000256" key="3">
    <source>
        <dbReference type="ARBA" id="ARBA00022475"/>
    </source>
</evidence>
<accession>A0ABQ5Q326</accession>